<keyword evidence="2" id="KW-1185">Reference proteome</keyword>
<sequence length="83" mass="9375">MFKGIVEYGCFPIGSDGGFAVKIFSLLEGTSEISEGSMITMDLVKWEDGIPYPMILIHCTYEQLAVNVKLITKELFKYFNLEN</sequence>
<dbReference type="AlphaFoldDB" id="A0A285ZVW5"/>
<dbReference type="Proteomes" id="UP000219281">
    <property type="component" value="Unassembled WGS sequence"/>
</dbReference>
<reference evidence="2" key="1">
    <citation type="submission" date="2017-09" db="EMBL/GenBank/DDBJ databases">
        <authorList>
            <person name="Varghese N."/>
            <person name="Submissions S."/>
        </authorList>
    </citation>
    <scope>NUCLEOTIDE SEQUENCE [LARGE SCALE GENOMIC DNA]</scope>
    <source>
        <strain evidence="2">CGMCC 1.12803</strain>
    </source>
</reference>
<dbReference type="EMBL" id="OCMT01000002">
    <property type="protein sequence ID" value="SOD13784.1"/>
    <property type="molecule type" value="Genomic_DNA"/>
</dbReference>
<proteinExistence type="predicted"/>
<name>A0A285ZVW5_9SPHI</name>
<evidence type="ECO:0000313" key="2">
    <source>
        <dbReference type="Proteomes" id="UP000219281"/>
    </source>
</evidence>
<accession>A0A285ZVW5</accession>
<protein>
    <submittedName>
        <fullName evidence="1">Uncharacterized protein</fullName>
    </submittedName>
</protein>
<organism evidence="1 2">
    <name type="scientific">Pedobacter xixiisoli</name>
    <dbReference type="NCBI Taxonomy" id="1476464"/>
    <lineage>
        <taxon>Bacteria</taxon>
        <taxon>Pseudomonadati</taxon>
        <taxon>Bacteroidota</taxon>
        <taxon>Sphingobacteriia</taxon>
        <taxon>Sphingobacteriales</taxon>
        <taxon>Sphingobacteriaceae</taxon>
        <taxon>Pedobacter</taxon>
    </lineage>
</organism>
<gene>
    <name evidence="1" type="ORF">SAMN06297358_1236</name>
</gene>
<evidence type="ECO:0000313" key="1">
    <source>
        <dbReference type="EMBL" id="SOD13784.1"/>
    </source>
</evidence>